<dbReference type="Proteomes" id="UP000774750">
    <property type="component" value="Unassembled WGS sequence"/>
</dbReference>
<dbReference type="Pfam" id="PF04371">
    <property type="entry name" value="PAD_porph"/>
    <property type="match status" value="1"/>
</dbReference>
<organism evidence="2 3">
    <name type="scientific">Merdimmobilis hominis</name>
    <dbReference type="NCBI Taxonomy" id="2897707"/>
    <lineage>
        <taxon>Bacteria</taxon>
        <taxon>Bacillati</taxon>
        <taxon>Bacillota</taxon>
        <taxon>Clostridia</taxon>
        <taxon>Eubacteriales</taxon>
        <taxon>Oscillospiraceae</taxon>
        <taxon>Merdimmobilis</taxon>
    </lineage>
</organism>
<dbReference type="GO" id="GO:0004668">
    <property type="term" value="F:protein-arginine deiminase activity"/>
    <property type="evidence" value="ECO:0007669"/>
    <property type="project" value="InterPro"/>
</dbReference>
<dbReference type="SUPFAM" id="SSF55909">
    <property type="entry name" value="Pentein"/>
    <property type="match status" value="1"/>
</dbReference>
<dbReference type="AlphaFoldDB" id="A0A938X8J1"/>
<name>A0A938X8J1_9FIRM</name>
<evidence type="ECO:0000313" key="3">
    <source>
        <dbReference type="Proteomes" id="UP000774750"/>
    </source>
</evidence>
<dbReference type="Gene3D" id="3.75.10.10">
    <property type="entry name" value="L-arginine/glycine Amidinotransferase, Chain A"/>
    <property type="match status" value="1"/>
</dbReference>
<evidence type="ECO:0000256" key="1">
    <source>
        <dbReference type="ARBA" id="ARBA00022801"/>
    </source>
</evidence>
<proteinExistence type="predicted"/>
<reference evidence="2" key="2">
    <citation type="journal article" date="2021" name="Sci. Rep.">
        <title>The distribution of antibiotic resistance genes in chicken gut microbiota commensals.</title>
        <authorList>
            <person name="Juricova H."/>
            <person name="Matiasovicova J."/>
            <person name="Kubasova T."/>
            <person name="Cejkova D."/>
            <person name="Rychlik I."/>
        </authorList>
    </citation>
    <scope>NUCLEOTIDE SEQUENCE</scope>
    <source>
        <strain evidence="2">An559</strain>
    </source>
</reference>
<dbReference type="InterPro" id="IPR007466">
    <property type="entry name" value="Peptidyl-Arg-deiminase_porph"/>
</dbReference>
<dbReference type="RefSeq" id="WP_204448123.1">
    <property type="nucleotide sequence ID" value="NZ_JACJKY010000027.1"/>
</dbReference>
<dbReference type="PANTHER" id="PTHR31377:SF0">
    <property type="entry name" value="AGMATINE DEIMINASE-RELATED"/>
    <property type="match status" value="1"/>
</dbReference>
<gene>
    <name evidence="2" type="ORF">H6A12_11700</name>
</gene>
<sequence length="265" mass="30373">MLYFSSLLNDTPKYLSDAKNLFSALSTHGELFGFLHQTKDIWSRDYMPVKTRSGTHISFRYEPSYAMDTPQRCTDYRRDISSQFELSVIYSDINLDGGNVVFSPSKEKAIISDRIFLENSNWKRSVLTAKLSELLEAEIIIIESLKSDLTGHADGMVRFLSEDTVLINKTEWKNGLEQRQARCLSQHGFHVIEFPYDQCGTENAKGCYLNYIETSRYIFLPIFDIESDTNAQNTAVRIFQKKIVPVELHAIPKEGGVLNCISWEL</sequence>
<dbReference type="EMBL" id="JACJKY010000027">
    <property type="protein sequence ID" value="MBM6921813.1"/>
    <property type="molecule type" value="Genomic_DNA"/>
</dbReference>
<keyword evidence="1" id="KW-0378">Hydrolase</keyword>
<dbReference type="GO" id="GO:0009446">
    <property type="term" value="P:putrescine biosynthetic process"/>
    <property type="evidence" value="ECO:0007669"/>
    <property type="project" value="InterPro"/>
</dbReference>
<evidence type="ECO:0000313" key="2">
    <source>
        <dbReference type="EMBL" id="MBM6921813.1"/>
    </source>
</evidence>
<dbReference type="PANTHER" id="PTHR31377">
    <property type="entry name" value="AGMATINE DEIMINASE-RELATED"/>
    <property type="match status" value="1"/>
</dbReference>
<protein>
    <submittedName>
        <fullName evidence="2">Agmatine deiminase family protein</fullName>
    </submittedName>
</protein>
<reference evidence="2" key="1">
    <citation type="submission" date="2020-08" db="EMBL/GenBank/DDBJ databases">
        <authorList>
            <person name="Cejkova D."/>
            <person name="Kubasova T."/>
            <person name="Jahodarova E."/>
            <person name="Rychlik I."/>
        </authorList>
    </citation>
    <scope>NUCLEOTIDE SEQUENCE</scope>
    <source>
        <strain evidence="2">An559</strain>
    </source>
</reference>
<keyword evidence="3" id="KW-1185">Reference proteome</keyword>
<accession>A0A938X8J1</accession>
<dbReference type="GO" id="GO:0047632">
    <property type="term" value="F:agmatine deiminase activity"/>
    <property type="evidence" value="ECO:0007669"/>
    <property type="project" value="TreeGrafter"/>
</dbReference>
<comment type="caution">
    <text evidence="2">The sequence shown here is derived from an EMBL/GenBank/DDBJ whole genome shotgun (WGS) entry which is preliminary data.</text>
</comment>